<dbReference type="EMBL" id="CAJNDS010002123">
    <property type="protein sequence ID" value="CAE7339499.1"/>
    <property type="molecule type" value="Genomic_DNA"/>
</dbReference>
<protein>
    <submittedName>
        <fullName evidence="1">Slc24a1 protein</fullName>
    </submittedName>
</protein>
<evidence type="ECO:0000313" key="2">
    <source>
        <dbReference type="Proteomes" id="UP000604046"/>
    </source>
</evidence>
<name>A0A812PA03_9DINO</name>
<gene>
    <name evidence="1" type="primary">Slc24a1</name>
    <name evidence="1" type="ORF">SNAT2548_LOCUS17765</name>
</gene>
<reference evidence="1" key="1">
    <citation type="submission" date="2021-02" db="EMBL/GenBank/DDBJ databases">
        <authorList>
            <person name="Dougan E. K."/>
            <person name="Rhodes N."/>
            <person name="Thang M."/>
            <person name="Chan C."/>
        </authorList>
    </citation>
    <scope>NUCLEOTIDE SEQUENCE</scope>
</reference>
<dbReference type="InterPro" id="IPR029063">
    <property type="entry name" value="SAM-dependent_MTases_sf"/>
</dbReference>
<comment type="caution">
    <text evidence="1">The sequence shown here is derived from an EMBL/GenBank/DDBJ whole genome shotgun (WGS) entry which is preliminary data.</text>
</comment>
<dbReference type="SUPFAM" id="SSF53335">
    <property type="entry name" value="S-adenosyl-L-methionine-dependent methyltransferases"/>
    <property type="match status" value="1"/>
</dbReference>
<dbReference type="Proteomes" id="UP000604046">
    <property type="component" value="Unassembled WGS sequence"/>
</dbReference>
<proteinExistence type="predicted"/>
<keyword evidence="2" id="KW-1185">Reference proteome</keyword>
<dbReference type="OrthoDB" id="10481685at2759"/>
<evidence type="ECO:0000313" key="1">
    <source>
        <dbReference type="EMBL" id="CAE7339499.1"/>
    </source>
</evidence>
<dbReference type="AlphaFoldDB" id="A0A812PA03"/>
<organism evidence="1 2">
    <name type="scientific">Symbiodinium natans</name>
    <dbReference type="NCBI Taxonomy" id="878477"/>
    <lineage>
        <taxon>Eukaryota</taxon>
        <taxon>Sar</taxon>
        <taxon>Alveolata</taxon>
        <taxon>Dinophyceae</taxon>
        <taxon>Suessiales</taxon>
        <taxon>Symbiodiniaceae</taxon>
        <taxon>Symbiodinium</taxon>
    </lineage>
</organism>
<sequence>MSSAGSARAWRLLRKPWNDFDPQGCGSGGQLLEIAALASRKGVSCYLRGVTAEANAVPDALLGKVVNLLAPTEPGDAEAPSEEHADEAVDMKMYQGFPLESLAEVREADFIRHGVAFDLILCSWTLFHLCDPLGTLEQLGGCLGPEGLLLANGAYLHIEAAGHAAGSVGAFEAFCARLAPALQCCVEGEDVQFFEEEPSDEQGLGDFQGGFEISLSLSGNASTMLSEHCAFTGEVLGQAWHLASGPQYLVAAYRLRDS</sequence>
<accession>A0A812PA03</accession>
<dbReference type="Gene3D" id="3.40.50.150">
    <property type="entry name" value="Vaccinia Virus protein VP39"/>
    <property type="match status" value="1"/>
</dbReference>